<dbReference type="InterPro" id="IPR036390">
    <property type="entry name" value="WH_DNA-bd_sf"/>
</dbReference>
<keyword evidence="1" id="KW-0808">Transferase</keyword>
<keyword evidence="5" id="KW-1185">Reference proteome</keyword>
<organism evidence="4 5">
    <name type="scientific">Abyssalbus ytuae</name>
    <dbReference type="NCBI Taxonomy" id="2926907"/>
    <lineage>
        <taxon>Bacteria</taxon>
        <taxon>Pseudomonadati</taxon>
        <taxon>Bacteroidota</taxon>
        <taxon>Flavobacteriia</taxon>
        <taxon>Flavobacteriales</taxon>
        <taxon>Flavobacteriaceae</taxon>
        <taxon>Abyssalbus</taxon>
    </lineage>
</organism>
<dbReference type="InterPro" id="IPR016181">
    <property type="entry name" value="Acyl_CoA_acyltransferase"/>
</dbReference>
<evidence type="ECO:0000313" key="4">
    <source>
        <dbReference type="EMBL" id="UOB16947.1"/>
    </source>
</evidence>
<dbReference type="Proteomes" id="UP000831290">
    <property type="component" value="Chromosome"/>
</dbReference>
<protein>
    <submittedName>
        <fullName evidence="4">Bifunctional helix-turn-helix transcriptional regulator/GNAT family N-acetyltransferase</fullName>
    </submittedName>
</protein>
<sequence length="335" mass="38491">MNLEELGYLSVGSQMRRIYEKLQIEGDNIYKNIGLGFKSSWFPIYYLLSQSNRALTVMEITNKISYSRITTKNVVRELQKAGYVNVVHNPTDSRSKLINLSEKGKSIEPQLKNIWKLFHKELENIFGDNGNNFLNQLFQINQKLNSQKMEKQILKKYYSYTIRNARENEFEKIGRLLVEVYSALKGFPQKQEQPQYYEMLENVGKLTKKKGVELLVAVSKQKHIGGVVVYFNDIKDYGSGGTATQEKNACGFRLLAVEPDARGLGIGKLLTEHCIEKGRKSNCETMIIHTTNSMKIAWAMYERLGFKRAGDLDFMQGNLPVFGFRLKLKSPKTVR</sequence>
<dbReference type="SUPFAM" id="SSF55729">
    <property type="entry name" value="Acyl-CoA N-acyltransferases (Nat)"/>
    <property type="match status" value="1"/>
</dbReference>
<dbReference type="InterPro" id="IPR000835">
    <property type="entry name" value="HTH_MarR-typ"/>
</dbReference>
<gene>
    <name evidence="4" type="ORF">MQE35_14555</name>
</gene>
<dbReference type="GO" id="GO:0008080">
    <property type="term" value="F:N-acetyltransferase activity"/>
    <property type="evidence" value="ECO:0007669"/>
    <property type="project" value="InterPro"/>
</dbReference>
<dbReference type="Pfam" id="PF00583">
    <property type="entry name" value="Acetyltransf_1"/>
    <property type="match status" value="1"/>
</dbReference>
<accession>A0A9E7CTW1</accession>
<feature type="domain" description="N-acetyltransferase" evidence="3">
    <location>
        <begin position="160"/>
        <end position="331"/>
    </location>
</feature>
<dbReference type="PROSITE" id="PS51186">
    <property type="entry name" value="GNAT"/>
    <property type="match status" value="1"/>
</dbReference>
<dbReference type="SUPFAM" id="SSF46785">
    <property type="entry name" value="Winged helix' DNA-binding domain"/>
    <property type="match status" value="1"/>
</dbReference>
<dbReference type="GO" id="GO:0003700">
    <property type="term" value="F:DNA-binding transcription factor activity"/>
    <property type="evidence" value="ECO:0007669"/>
    <property type="project" value="InterPro"/>
</dbReference>
<dbReference type="InterPro" id="IPR036388">
    <property type="entry name" value="WH-like_DNA-bd_sf"/>
</dbReference>
<evidence type="ECO:0000259" key="2">
    <source>
        <dbReference type="PROSITE" id="PS50995"/>
    </source>
</evidence>
<dbReference type="Gene3D" id="1.10.10.10">
    <property type="entry name" value="Winged helix-like DNA-binding domain superfamily/Winged helix DNA-binding domain"/>
    <property type="match status" value="1"/>
</dbReference>
<dbReference type="KEGG" id="fbm:MQE35_14555"/>
<dbReference type="PANTHER" id="PTHR13947">
    <property type="entry name" value="GNAT FAMILY N-ACETYLTRANSFERASE"/>
    <property type="match status" value="1"/>
</dbReference>
<feature type="domain" description="HTH marR-type" evidence="2">
    <location>
        <begin position="8"/>
        <end position="146"/>
    </location>
</feature>
<dbReference type="RefSeq" id="WP_255842203.1">
    <property type="nucleotide sequence ID" value="NZ_CP094358.1"/>
</dbReference>
<dbReference type="InterPro" id="IPR000182">
    <property type="entry name" value="GNAT_dom"/>
</dbReference>
<dbReference type="SMART" id="SM00347">
    <property type="entry name" value="HTH_MARR"/>
    <property type="match status" value="1"/>
</dbReference>
<proteinExistence type="predicted"/>
<dbReference type="EMBL" id="CP094358">
    <property type="protein sequence ID" value="UOB16947.1"/>
    <property type="molecule type" value="Genomic_DNA"/>
</dbReference>
<name>A0A9E7CTW1_9FLAO</name>
<dbReference type="AlphaFoldDB" id="A0A9E7CTW1"/>
<reference evidence="4" key="1">
    <citation type="submission" date="2022-03" db="EMBL/GenBank/DDBJ databases">
        <title>Description of Abyssus ytuae gen. nov., sp. nov., a novel member of the family Flavobacteriaceae isolated from the sediment of Mariana Trench.</title>
        <authorList>
            <person name="Zhang J."/>
            <person name="Xu X."/>
        </authorList>
    </citation>
    <scope>NUCLEOTIDE SEQUENCE</scope>
    <source>
        <strain evidence="4">MT3330</strain>
    </source>
</reference>
<dbReference type="Gene3D" id="3.40.630.30">
    <property type="match status" value="1"/>
</dbReference>
<dbReference type="CDD" id="cd04301">
    <property type="entry name" value="NAT_SF"/>
    <property type="match status" value="1"/>
</dbReference>
<evidence type="ECO:0000256" key="1">
    <source>
        <dbReference type="ARBA" id="ARBA00022679"/>
    </source>
</evidence>
<dbReference type="InterPro" id="IPR050769">
    <property type="entry name" value="NAT_camello-type"/>
</dbReference>
<evidence type="ECO:0000259" key="3">
    <source>
        <dbReference type="PROSITE" id="PS51186"/>
    </source>
</evidence>
<evidence type="ECO:0000313" key="5">
    <source>
        <dbReference type="Proteomes" id="UP000831290"/>
    </source>
</evidence>
<dbReference type="PROSITE" id="PS50995">
    <property type="entry name" value="HTH_MARR_2"/>
    <property type="match status" value="1"/>
</dbReference>
<dbReference type="PANTHER" id="PTHR13947:SF37">
    <property type="entry name" value="LD18367P"/>
    <property type="match status" value="1"/>
</dbReference>